<protein>
    <submittedName>
        <fullName evidence="9">4159_t:CDS:1</fullName>
    </submittedName>
</protein>
<dbReference type="SMART" id="SM00382">
    <property type="entry name" value="AAA"/>
    <property type="match status" value="2"/>
</dbReference>
<evidence type="ECO:0000256" key="2">
    <source>
        <dbReference type="ARBA" id="ARBA00022490"/>
    </source>
</evidence>
<evidence type="ECO:0000256" key="6">
    <source>
        <dbReference type="ARBA" id="ARBA00022859"/>
    </source>
</evidence>
<evidence type="ECO:0000256" key="5">
    <source>
        <dbReference type="ARBA" id="ARBA00022833"/>
    </source>
</evidence>
<dbReference type="Gene3D" id="3.40.50.300">
    <property type="entry name" value="P-loop containing nucleotide triphosphate hydrolases"/>
    <property type="match status" value="1"/>
</dbReference>
<feature type="domain" description="RZ-type" evidence="8">
    <location>
        <begin position="3647"/>
        <end position="3721"/>
    </location>
</feature>
<dbReference type="InterPro" id="IPR031248">
    <property type="entry name" value="RNF213"/>
</dbReference>
<accession>A0ABN7UBP6</accession>
<dbReference type="EMBL" id="CAJVQB010001519">
    <property type="protein sequence ID" value="CAG8539217.1"/>
    <property type="molecule type" value="Genomic_DNA"/>
</dbReference>
<proteinExistence type="predicted"/>
<dbReference type="Proteomes" id="UP000789901">
    <property type="component" value="Unassembled WGS sequence"/>
</dbReference>
<evidence type="ECO:0000256" key="3">
    <source>
        <dbReference type="ARBA" id="ARBA00022723"/>
    </source>
</evidence>
<organism evidence="9 10">
    <name type="scientific">Gigaspora margarita</name>
    <dbReference type="NCBI Taxonomy" id="4874"/>
    <lineage>
        <taxon>Eukaryota</taxon>
        <taxon>Fungi</taxon>
        <taxon>Fungi incertae sedis</taxon>
        <taxon>Mucoromycota</taxon>
        <taxon>Glomeromycotina</taxon>
        <taxon>Glomeromycetes</taxon>
        <taxon>Diversisporales</taxon>
        <taxon>Gigasporaceae</taxon>
        <taxon>Gigaspora</taxon>
    </lineage>
</organism>
<keyword evidence="3" id="KW-0479">Metal-binding</keyword>
<dbReference type="SUPFAM" id="SSF52540">
    <property type="entry name" value="P-loop containing nucleoside triphosphate hydrolases"/>
    <property type="match status" value="1"/>
</dbReference>
<gene>
    <name evidence="9" type="ORF">GMARGA_LOCUS4000</name>
</gene>
<name>A0ABN7UBP6_GIGMA</name>
<feature type="compositionally biased region" description="Low complexity" evidence="7">
    <location>
        <begin position="19"/>
        <end position="28"/>
    </location>
</feature>
<evidence type="ECO:0000259" key="8">
    <source>
        <dbReference type="PROSITE" id="PS51981"/>
    </source>
</evidence>
<evidence type="ECO:0000313" key="10">
    <source>
        <dbReference type="Proteomes" id="UP000789901"/>
    </source>
</evidence>
<evidence type="ECO:0000256" key="7">
    <source>
        <dbReference type="SAM" id="MobiDB-lite"/>
    </source>
</evidence>
<dbReference type="PANTHER" id="PTHR22605:SF1">
    <property type="entry name" value="RZ-TYPE DOMAIN-CONTAINING PROTEIN"/>
    <property type="match status" value="1"/>
</dbReference>
<reference evidence="9 10" key="1">
    <citation type="submission" date="2021-06" db="EMBL/GenBank/DDBJ databases">
        <authorList>
            <person name="Kallberg Y."/>
            <person name="Tangrot J."/>
            <person name="Rosling A."/>
        </authorList>
    </citation>
    <scope>NUCLEOTIDE SEQUENCE [LARGE SCALE GENOMIC DNA]</scope>
    <source>
        <strain evidence="9 10">120-4 pot B 10/14</strain>
    </source>
</reference>
<dbReference type="InterPro" id="IPR027417">
    <property type="entry name" value="P-loop_NTPase"/>
</dbReference>
<dbReference type="PANTHER" id="PTHR22605">
    <property type="entry name" value="RZ-TYPE DOMAIN-CONTAINING PROTEIN"/>
    <property type="match status" value="1"/>
</dbReference>
<evidence type="ECO:0000256" key="4">
    <source>
        <dbReference type="ARBA" id="ARBA00022771"/>
    </source>
</evidence>
<keyword evidence="5" id="KW-0862">Zinc</keyword>
<dbReference type="InterPro" id="IPR003593">
    <property type="entry name" value="AAA+_ATPase"/>
</dbReference>
<dbReference type="Pfam" id="PF20173">
    <property type="entry name" value="ZnF_RZ-type"/>
    <property type="match status" value="1"/>
</dbReference>
<keyword evidence="4" id="KW-0863">Zinc-finger</keyword>
<comment type="subcellular location">
    <subcellularLocation>
        <location evidence="1">Cytoplasm</location>
    </subcellularLocation>
</comment>
<sequence>MENEHTADIIESTNDEMNSESSHSMIDNSISSAPPSFNHGFNNRGQGIAANLDYYQQSYHQSSESSSSSFQSSTPNSGLLNQMSANVSTTFHGTNETPSSESINVVFHVHLPPDIEKRFEKAIPCVIGNIDELGKWEFPIVKLKQHSSRWVSSTYWVSDPVTIPVSYFVTGEEVRYLYAIYIPKKQEKKKNRDDRMDLDNSDESNGDIYRESDYRVLRNQLLEQNQFDIVNQIRIEDRDYLTRTVHDFEFLNFIWQSLTPNNTITKLFEYLTILNQFEEYTKLATNQSFIVKCLESTKDRDKQKRVFLCILLGYYIYLRQTNFINDVNLHQDFPSSILLECLDKFQPENWLHEAPEVLLIAFHTLIRHNISQNNNTWLKRMFALAPLVDPEHHFIDIIAERKNISLQKLSDYLPKYVIPYANNIEDPRIYAKVGAWLIRLCKDMDQLFKVWEEIINHTEERDILLKQPFLTHVHYLISDHKSAKALKRHYDRIPNHFREKVSEAFRQKSFKLLSSPTHPWDKRDVEEMLIILKYPEFNWNKSELLEVLHEISKSNQWSILCMFLDLLSYWFQFEPKEMSSEKIPAICSQWYQHILDHTNENKEKYVYIVFSHLSKIFPKIEGHLSILFVLVGVAIDRVKQCPEERILNAVRQIDFQQDIVQSFLRMVKDILRFSVKNTDDTLIKKIKLICDCNSDVLNVPNALKILHPLVDVSDSNITSTSLTLLRSSKFWNFILQATGKVSDLNAHPYIRQIKNIINEFIKIIKKNTITIRSLQQLLKYDDESLIRFFNSNDINQEDINILRTRCGNYEEKLTQFHHFYTQFCPIEKIKGVDKYLKNMEQRSKCDTLTLQETLAENHWVFHKITENAARKTFKLANLQTFRNIFNQKINGEEEIKIDDLAQIIIPSLVTIYEEKTMKYKTSGWESLHCAEESIFWNNVKDVKAELDLMNLKADERLIKTLTYVSRYPIYVERLQQLNEVVSMFKVTHTKEDWIETQLKLLSENYLWLGKLNDFFEYHDRSLSSVNENCWELIKSLSLADEFIRFLQSVAEHDITNIINGVDNQSDERLIQEDTVSSLIQVKKFLLPLLKNVEILKPKTFLKKLCEITEQNPVLGQKITLCNSNRKALENMYKNINNRTEVTQERIINAVRIGTYTFKRISNDDKCTAILTYPINSLLTNSDSMDDKDEPNEKPYTLNDLQDLRGRALLIAKPGVIIDMEISEKEQEQQERAKKIMNEFVIQVDFAQEIINVASKLIQIGHFNYRDFNKSVKGTENMQKLLNELNKHLIEWEDIVDRAQKEHYYLTFFPARHILAFHDYFNDNAKDKIANKEECQILVTFVNNAARLPPPQPQMQMEMQMDISDDIHASIHDYYNDLCNIGSKLADIFESIPKQIREIKDAGERVKSDIVQPGKLFVAACSNKSFVPNIIMSLYANHKAYPQPWQILICTSSTTMEELSIFTKRCFFAPDNGYEGHLFCIANLELVDFELQYNLVNNIRSMSRMINIKDKFLLALICCKESEVQHHILDQFSQDIHVTNGLDVDAMKGLYQELCPDVKRVSSELSGQGKTEWIKTASFEKQKLPRSFLISDGVDFGTLVKRLKEHKIRPVESLHLNIVSADNPGDVNLFLFELLTLGMVSNYTDIVCLPNTPIFIEVATTVGQYLLKSLPFVECLSSEHITWDISNLSVSLEIDNPIQIVCHYLEADEKSTIEEEDLLFNITGTDVTLPLPESRCRELIKKYLFDDEDESDISSYRFVEIFIKVLANQLVGLSLSSYFRVDNLKLMTREKDIRKTLVNTLLTASKDFAIRSVKTKEAQLESITPLNDDRLGTIVQWEDSNHLLVFFLSQAPDSICALYRNAKKVPDNVTKLLQSQCISGDQKNFRLEDYNTMDMSLLLNKLESLARKSLYEIKYPRYALSADNLIKMALILLRSRASIPVVVCGEAGCGKTSLIGFLSKVVEVKFHALNLHAGISEEIIKSFMTMVQNEAQEKETWIFFDEINTCNHMGLLSELVAHRRWLGKEVHYNIRIFAACNPYRKRTKSQSNVGLKVQQKIKYEEKNELVYQVKPLPDQILDYVWDYGILQALEEEKYIQIMVSESLGEYEDNLIFAKLLAESQRYIRHIEEPYSVSLRDVKRAITLVKFFAKSLTDRPQIRRKNSSPYPNPEDGIKFSIRCYVLSLGLCYQCRMYEQSIRQKYREKMARLLLTNGIQFDETKFSAIIRQEQEDYINRMICPPNTAHNEALLENVLVMIVCILTKIPVFIIGAPGSSKSLAIRLVSQNLKGSDSNDKYFQELPQVYLIPYQGSTSSTSDGIIKVFEKAVNYQNTSSKEFKIISVVLLDEGNVFSYLLEKPCRQGEWGYFDEIGLAETSPFNPLKVLHSLLEPSYPSDGPAVAFIGISNWRLDNSKSSRALLVQRPKFDLTDLIDTAVNLLGSKTNPGGTKITSSSLKPLADAYSSYEQTGQLLPNFHGLRDYYALVKSLSLAELTPQNIQKSLVRNFGGTGPEQTQKLCEHYFGDVFRLSNDAKNWEYTPIPVEELINANLDDEGARHLMVIGKSDSIVSLLTYQLRSRNLDPVIILGSQFPDDRDDYSYSVLSRIMMCVEAGRPLILTDLEIIYGSLYDLWNQNYIVVGSADDPKYYTRVALGAYANPMLFVNKTFRCILVLDEKKLETADPPLLNRFEKQKMTINNILTPQNIQIVEQLSTWVTQMSKVFGGSNSFMPIMEFKQKDLFIGFDPDETLQSLVIDITKRYPDSDDASILQKCKERLIAIASSDGIIRAEKSGLDADEIKFWKNTYYNNQCHDDLATYIQSSLDTLSIENDSDGLQVIINTFSNINTDIETCLKDIISCQVDKLSTFKTEAQLQNRVKHFWLNSAAEMLIIQCDITTISAGCIKLAKFIIEQFKNDYLIKKTIRPNMKTKHSCIILHIHREQENSLATFNFMCGWDQITIETLSQQEISLSELLDKSLNDVINTTYKFEDILKQELLWCLLCMKYPSNIKSIEHIKTLSSEICNHPILLGCIKACTQQWLQEKASKNWQYDVASNKKLLYRYPSFLSALQAYIKGFVRRPIAKAFCALERLAATKTFFSIDKPSVSDEDNYLLTCNEPGNKDPELLRSIFERRLGKEKVLNPINLHTYWWIHGNSIMAELHLAHICPTIAPELQNKSGDAITLVKEAIEILLTKISKDEDTNETYEQKEIDQWKYDATKILSFSIEIPKTSTLESLQLLQFCNDLLSISSIRPHDIKRIISLAKNSVSILATDVLNALFDVLDEIESTEINLMFKRMIILRCLDIIPFESDSRIWLYRRLFTTQPFPLMGVIVQKIFETEVHESVFFQLIKDQPRVLTFYPRLQEIDKYLSDLDLKMATLCCDIIQHCFFAKLTIETLVPYFSHALRTLIINDGNNSVAYQLDSIQGVNGNDFLHQIIEPLKGEHSLIYSLRIYFLRDLRRRGYSFDEVKRFCKKRPDELPWLIKFHWESSNSSRFPINPYWHLSEYSETEIAYANLRQIGNKVQIDDFLEKVEKGSMNSRLSLIGLIVMRLHAIRASHEWDEVERQLSMHLNSKINEMDSLPDAYKQTVTKLLVNTHDLYKIEPDTESSNLIMKSVLIYIVGLHASMNSDFSPLTAYLQEIQKCGNMFILTCQSDEESALFNAVATGGVSRYQCQCGFKYVIGNCGQAAVTAKCPGCGNTIGGANHVTAAGNTRLDNHNFTQLSSNDQAGYVSEKSEPSQSYSIRAMSPPSYRILHLIVHTLILASTPSETTNNFFKQNGNTYGDVTSYSDNGETHIKDFVNQWLKLSNLADNIGFQHILNLELKLKHVVSLYELVENQVANEEIKYLNDKYKKSLNEDMKNQILEAIDFEPNTDEQKQKIPAEAFVIALKRYIQRFLCTDNNIRITDPLSIYVNDMSLNLWLDSVAEELLDDVFPDSLLIENTFEAYEFVNNIIKENQQSLSAVKQITSISDLDNSMDLDHPIEADHSMDLD</sequence>
<keyword evidence="6" id="KW-0391">Immunity</keyword>
<dbReference type="InterPro" id="IPR046439">
    <property type="entry name" value="ZF_RZ_dom"/>
</dbReference>
<keyword evidence="2" id="KW-0963">Cytoplasm</keyword>
<comment type="caution">
    <text evidence="9">The sequence shown here is derived from an EMBL/GenBank/DDBJ whole genome shotgun (WGS) entry which is preliminary data.</text>
</comment>
<dbReference type="PROSITE" id="PS51981">
    <property type="entry name" value="ZF_RZ"/>
    <property type="match status" value="1"/>
</dbReference>
<evidence type="ECO:0000256" key="1">
    <source>
        <dbReference type="ARBA" id="ARBA00004496"/>
    </source>
</evidence>
<keyword evidence="10" id="KW-1185">Reference proteome</keyword>
<feature type="region of interest" description="Disordered" evidence="7">
    <location>
        <begin position="1"/>
        <end position="28"/>
    </location>
</feature>
<evidence type="ECO:0000313" key="9">
    <source>
        <dbReference type="EMBL" id="CAG8539217.1"/>
    </source>
</evidence>